<protein>
    <submittedName>
        <fullName evidence="1">Uncharacterized protein</fullName>
    </submittedName>
</protein>
<comment type="caution">
    <text evidence="1">The sequence shown here is derived from an EMBL/GenBank/DDBJ whole genome shotgun (WGS) entry which is preliminary data.</text>
</comment>
<reference evidence="1" key="1">
    <citation type="journal article" date="2014" name="Front. Microbiol.">
        <title>High frequency of phylogenetically diverse reductive dehalogenase-homologous genes in deep subseafloor sedimentary metagenomes.</title>
        <authorList>
            <person name="Kawai M."/>
            <person name="Futagami T."/>
            <person name="Toyoda A."/>
            <person name="Takaki Y."/>
            <person name="Nishi S."/>
            <person name="Hori S."/>
            <person name="Arai W."/>
            <person name="Tsubouchi T."/>
            <person name="Morono Y."/>
            <person name="Uchiyama I."/>
            <person name="Ito T."/>
            <person name="Fujiyama A."/>
            <person name="Inagaki F."/>
            <person name="Takami H."/>
        </authorList>
    </citation>
    <scope>NUCLEOTIDE SEQUENCE</scope>
    <source>
        <strain evidence="1">Expedition CK06-06</strain>
    </source>
</reference>
<feature type="non-terminal residue" evidence="1">
    <location>
        <position position="1"/>
    </location>
</feature>
<organism evidence="1">
    <name type="scientific">marine sediment metagenome</name>
    <dbReference type="NCBI Taxonomy" id="412755"/>
    <lineage>
        <taxon>unclassified sequences</taxon>
        <taxon>metagenomes</taxon>
        <taxon>ecological metagenomes</taxon>
    </lineage>
</organism>
<accession>X1VKU9</accession>
<dbReference type="EMBL" id="BARW01042639">
    <property type="protein sequence ID" value="GAJ16296.1"/>
    <property type="molecule type" value="Genomic_DNA"/>
</dbReference>
<dbReference type="AlphaFoldDB" id="X1VKU9"/>
<name>X1VKU9_9ZZZZ</name>
<gene>
    <name evidence="1" type="ORF">S12H4_63052</name>
</gene>
<dbReference type="PANTHER" id="PTHR37292">
    <property type="entry name" value="VNG6097C"/>
    <property type="match status" value="1"/>
</dbReference>
<proteinExistence type="predicted"/>
<dbReference type="PANTHER" id="PTHR37292:SF2">
    <property type="entry name" value="DUF262 DOMAIN-CONTAINING PROTEIN"/>
    <property type="match status" value="1"/>
</dbReference>
<feature type="non-terminal residue" evidence="1">
    <location>
        <position position="56"/>
    </location>
</feature>
<sequence length="56" mass="6507">EEVGIIFERINNTGTRLTTLDLMVAWTWGEDFHLREELDQILETLDLKGFGETPDK</sequence>
<evidence type="ECO:0000313" key="1">
    <source>
        <dbReference type="EMBL" id="GAJ16296.1"/>
    </source>
</evidence>